<evidence type="ECO:0000256" key="4">
    <source>
        <dbReference type="ARBA" id="ARBA00022516"/>
    </source>
</evidence>
<evidence type="ECO:0000256" key="8">
    <source>
        <dbReference type="ARBA" id="ARBA00023160"/>
    </source>
</evidence>
<comment type="pathway">
    <text evidence="1">Lipid metabolism; fatty acid biosynthesis.</text>
</comment>
<dbReference type="GO" id="GO:0006633">
    <property type="term" value="P:fatty acid biosynthetic process"/>
    <property type="evidence" value="ECO:0007669"/>
    <property type="project" value="UniProtKB-KW"/>
</dbReference>
<dbReference type="Pfam" id="PF08541">
    <property type="entry name" value="ACP_syn_III_C"/>
    <property type="match status" value="1"/>
</dbReference>
<dbReference type="CDD" id="cd00830">
    <property type="entry name" value="KAS_III"/>
    <property type="match status" value="1"/>
</dbReference>
<dbReference type="InterPro" id="IPR013751">
    <property type="entry name" value="ACP_syn_III_N"/>
</dbReference>
<dbReference type="Pfam" id="PF08545">
    <property type="entry name" value="ACP_syn_III"/>
    <property type="match status" value="1"/>
</dbReference>
<protein>
    <recommendedName>
        <fullName evidence="3">beta-ketoacyl-[acyl-carrier-protein] synthase III</fullName>
        <ecNumber evidence="3">2.3.1.180</ecNumber>
    </recommendedName>
</protein>
<keyword evidence="5" id="KW-0808">Transferase</keyword>
<proteinExistence type="inferred from homology"/>
<comment type="catalytic activity">
    <reaction evidence="9">
        <text>malonyl-[ACP] + acetyl-CoA + H(+) = 3-oxobutanoyl-[ACP] + CO2 + CoA</text>
        <dbReference type="Rhea" id="RHEA:12080"/>
        <dbReference type="Rhea" id="RHEA-COMP:9623"/>
        <dbReference type="Rhea" id="RHEA-COMP:9625"/>
        <dbReference type="ChEBI" id="CHEBI:15378"/>
        <dbReference type="ChEBI" id="CHEBI:16526"/>
        <dbReference type="ChEBI" id="CHEBI:57287"/>
        <dbReference type="ChEBI" id="CHEBI:57288"/>
        <dbReference type="ChEBI" id="CHEBI:78449"/>
        <dbReference type="ChEBI" id="CHEBI:78450"/>
        <dbReference type="EC" id="2.3.1.180"/>
    </reaction>
</comment>
<evidence type="ECO:0000256" key="1">
    <source>
        <dbReference type="ARBA" id="ARBA00005194"/>
    </source>
</evidence>
<keyword evidence="8" id="KW-0275">Fatty acid biosynthesis</keyword>
<dbReference type="GO" id="GO:0004315">
    <property type="term" value="F:3-oxoacyl-[acyl-carrier-protein] synthase activity"/>
    <property type="evidence" value="ECO:0007669"/>
    <property type="project" value="InterPro"/>
</dbReference>
<keyword evidence="7" id="KW-0443">Lipid metabolism</keyword>
<organism evidence="13">
    <name type="scientific">Polytomella parva</name>
    <dbReference type="NCBI Taxonomy" id="51329"/>
    <lineage>
        <taxon>Eukaryota</taxon>
        <taxon>Viridiplantae</taxon>
        <taxon>Chlorophyta</taxon>
        <taxon>core chlorophytes</taxon>
        <taxon>Chlorophyceae</taxon>
        <taxon>CS clade</taxon>
        <taxon>Chlamydomonadales</taxon>
        <taxon>Chlamydomonadaceae</taxon>
        <taxon>Polytomella</taxon>
    </lineage>
</organism>
<dbReference type="InterPro" id="IPR004655">
    <property type="entry name" value="FabH"/>
</dbReference>
<dbReference type="AlphaFoldDB" id="A0A7S0USX3"/>
<evidence type="ECO:0000259" key="12">
    <source>
        <dbReference type="Pfam" id="PF08545"/>
    </source>
</evidence>
<evidence type="ECO:0000256" key="6">
    <source>
        <dbReference type="ARBA" id="ARBA00022832"/>
    </source>
</evidence>
<dbReference type="FunFam" id="3.40.47.10:FF:000004">
    <property type="entry name" value="3-oxoacyl-[acyl-carrier-protein] synthase 3"/>
    <property type="match status" value="1"/>
</dbReference>
<dbReference type="EC" id="2.3.1.180" evidence="3"/>
<dbReference type="InterPro" id="IPR013747">
    <property type="entry name" value="ACP_syn_III_C"/>
</dbReference>
<dbReference type="SUPFAM" id="SSF53901">
    <property type="entry name" value="Thiolase-like"/>
    <property type="match status" value="1"/>
</dbReference>
<keyword evidence="6" id="KW-0276">Fatty acid metabolism</keyword>
<evidence type="ECO:0000256" key="9">
    <source>
        <dbReference type="ARBA" id="ARBA00052419"/>
    </source>
</evidence>
<dbReference type="EMBL" id="HBFM01011691">
    <property type="protein sequence ID" value="CAD8770988.1"/>
    <property type="molecule type" value="Transcribed_RNA"/>
</dbReference>
<dbReference type="HAMAP" id="MF_01815">
    <property type="entry name" value="FabH"/>
    <property type="match status" value="1"/>
</dbReference>
<evidence type="ECO:0000256" key="5">
    <source>
        <dbReference type="ARBA" id="ARBA00022679"/>
    </source>
</evidence>
<dbReference type="NCBIfam" id="NF006829">
    <property type="entry name" value="PRK09352.1"/>
    <property type="match status" value="1"/>
</dbReference>
<gene>
    <name evidence="13" type="ORF">PPAR00522_LOCUS7390</name>
</gene>
<keyword evidence="4" id="KW-0444">Lipid biosynthesis</keyword>
<evidence type="ECO:0000313" key="13">
    <source>
        <dbReference type="EMBL" id="CAD8770988.1"/>
    </source>
</evidence>
<feature type="domain" description="Beta-ketoacyl-[acyl-carrier-protein] synthase III N-terminal" evidence="12">
    <location>
        <begin position="157"/>
        <end position="224"/>
    </location>
</feature>
<dbReference type="GO" id="GO:0033818">
    <property type="term" value="F:beta-ketoacyl-acyl-carrier-protein synthase III activity"/>
    <property type="evidence" value="ECO:0007669"/>
    <property type="project" value="UniProtKB-EC"/>
</dbReference>
<name>A0A7S0USX3_9CHLO</name>
<evidence type="ECO:0000256" key="3">
    <source>
        <dbReference type="ARBA" id="ARBA00012333"/>
    </source>
</evidence>
<evidence type="ECO:0000256" key="10">
    <source>
        <dbReference type="ARBA" id="ARBA00057449"/>
    </source>
</evidence>
<feature type="domain" description="Beta-ketoacyl-[acyl-carrier-protein] synthase III C-terminal" evidence="11">
    <location>
        <begin position="310"/>
        <end position="399"/>
    </location>
</feature>
<comment type="similarity">
    <text evidence="2">Belongs to the thiolase-like superfamily. FabH family.</text>
</comment>
<comment type="function">
    <text evidence="10">Catalyzes the condensation reaction of fatty acid synthesis by the addition to an acyl acceptor of two carbons from malonyl-ACP. KAS III catalyzes the first condensation reaction which initiates fatty acid synthesis and may therefore play a role in governing the total rate of fatty acid production. Possesses both acetoacetyl-ACP synthase and acetyl transacylase activities.</text>
</comment>
<reference evidence="13" key="1">
    <citation type="submission" date="2021-01" db="EMBL/GenBank/DDBJ databases">
        <authorList>
            <person name="Corre E."/>
            <person name="Pelletier E."/>
            <person name="Niang G."/>
            <person name="Scheremetjew M."/>
            <person name="Finn R."/>
            <person name="Kale V."/>
            <person name="Holt S."/>
            <person name="Cochrane G."/>
            <person name="Meng A."/>
            <person name="Brown T."/>
            <person name="Cohen L."/>
        </authorList>
    </citation>
    <scope>NUCLEOTIDE SEQUENCE</scope>
    <source>
        <strain evidence="13">SAG 63-3</strain>
    </source>
</reference>
<dbReference type="Gene3D" id="3.40.47.10">
    <property type="match status" value="1"/>
</dbReference>
<dbReference type="PANTHER" id="PTHR43091">
    <property type="entry name" value="3-OXOACYL-[ACYL-CARRIER-PROTEIN] SYNTHASE"/>
    <property type="match status" value="1"/>
</dbReference>
<evidence type="ECO:0000256" key="2">
    <source>
        <dbReference type="ARBA" id="ARBA00008642"/>
    </source>
</evidence>
<evidence type="ECO:0000256" key="7">
    <source>
        <dbReference type="ARBA" id="ARBA00023098"/>
    </source>
</evidence>
<dbReference type="InterPro" id="IPR016039">
    <property type="entry name" value="Thiolase-like"/>
</dbReference>
<evidence type="ECO:0000259" key="11">
    <source>
        <dbReference type="Pfam" id="PF08541"/>
    </source>
</evidence>
<accession>A0A7S0USX3</accession>
<sequence>MNAIYSRSHPNNAVITNSNNNGVYKSYAVASTVNLKSKRISLTRTKAVKKEMTGCRLMGVGSCTPKLVLHNRDMEKFVNTTDEWICSRTGIRERHIIGRGETLTQLSINAAQRALEMAGVSAKDVDMIIMATSTPDDTFGNACQVQYGVGASKAVAFDLSAACSGFVVALNTAVQFIRTGSAHRILVIGADAMSRIIDWRDRSTCVLFGDGAGAVLLSASDCPEAVATKAPNSNSTAPSSSDCALLGMFMASDGQGHKSLKAVYAGEHEKPLQPDDVASGHASYKNVQMAGQEVYKFAVRTVPAALETALKRAELNKSDVDWLVMHQANQRIMDAAAARLNLAPTRVVSNLARYGNTSAASIPLALDEAVRDGRIQHGDVLAMVGFGAGLTWASAIVKWGKF</sequence>
<dbReference type="PANTHER" id="PTHR43091:SF1">
    <property type="entry name" value="BETA-KETOACYL-[ACYL-CARRIER-PROTEIN] SYNTHASE III, CHLOROPLASTIC"/>
    <property type="match status" value="1"/>
</dbReference>
<dbReference type="NCBIfam" id="TIGR00747">
    <property type="entry name" value="fabH"/>
    <property type="match status" value="1"/>
</dbReference>